<organism evidence="1 2">
    <name type="scientific">Scutellospora calospora</name>
    <dbReference type="NCBI Taxonomy" id="85575"/>
    <lineage>
        <taxon>Eukaryota</taxon>
        <taxon>Fungi</taxon>
        <taxon>Fungi incertae sedis</taxon>
        <taxon>Mucoromycota</taxon>
        <taxon>Glomeromycotina</taxon>
        <taxon>Glomeromycetes</taxon>
        <taxon>Diversisporales</taxon>
        <taxon>Gigasporaceae</taxon>
        <taxon>Scutellospora</taxon>
    </lineage>
</organism>
<reference evidence="1" key="1">
    <citation type="submission" date="2021-06" db="EMBL/GenBank/DDBJ databases">
        <authorList>
            <person name="Kallberg Y."/>
            <person name="Tangrot J."/>
            <person name="Rosling A."/>
        </authorList>
    </citation>
    <scope>NUCLEOTIDE SEQUENCE</scope>
    <source>
        <strain evidence="1">AU212A</strain>
    </source>
</reference>
<feature type="non-terminal residue" evidence="1">
    <location>
        <position position="274"/>
    </location>
</feature>
<evidence type="ECO:0000313" key="2">
    <source>
        <dbReference type="Proteomes" id="UP000789860"/>
    </source>
</evidence>
<name>A0ACA9NWU9_9GLOM</name>
<evidence type="ECO:0000313" key="1">
    <source>
        <dbReference type="EMBL" id="CAG8681211.1"/>
    </source>
</evidence>
<feature type="non-terminal residue" evidence="1">
    <location>
        <position position="1"/>
    </location>
</feature>
<keyword evidence="2" id="KW-1185">Reference proteome</keyword>
<dbReference type="Proteomes" id="UP000789860">
    <property type="component" value="Unassembled WGS sequence"/>
</dbReference>
<protein>
    <submittedName>
        <fullName evidence="1">4611_t:CDS:1</fullName>
    </submittedName>
</protein>
<comment type="caution">
    <text evidence="1">The sequence shown here is derived from an EMBL/GenBank/DDBJ whole genome shotgun (WGS) entry which is preliminary data.</text>
</comment>
<sequence>DKLAYLGSLKEYIKDFNFSLTNREKIDFYFEKQNKKDDSKNATDSYLLEFTRILQLLEENNDKNKLLIETRNKNIYLILSENRIEKWLKNNWCHHGSIVKLKAPKEICIRIKNLIDGRTNETEFKALWGYNNKDNKLLRDHSVFCAFAMMIRVIKMSKLCNFEQDDQDYKKQNFNTWWQDDFQSNFHRPIMYPNNEGHIVEYLQVKVLRITKKGKNENFKENQNFLVNKESKKIIRSHKWYKKEANIIDENDQNFVNHMFPDIKIDKIKFKNNY</sequence>
<dbReference type="EMBL" id="CAJVPM010031949">
    <property type="protein sequence ID" value="CAG8681211.1"/>
    <property type="molecule type" value="Genomic_DNA"/>
</dbReference>
<gene>
    <name evidence="1" type="ORF">SCALOS_LOCUS9741</name>
</gene>
<accession>A0ACA9NWU9</accession>
<proteinExistence type="predicted"/>